<dbReference type="Gene3D" id="2.30.30.380">
    <property type="entry name" value="Zn-finger domain of Sec23/24"/>
    <property type="match status" value="1"/>
</dbReference>
<dbReference type="InterPro" id="IPR036180">
    <property type="entry name" value="Gelsolin-like_dom_sf"/>
</dbReference>
<dbReference type="GO" id="GO:0030127">
    <property type="term" value="C:COPII vesicle coat"/>
    <property type="evidence" value="ECO:0007669"/>
    <property type="project" value="InterPro"/>
</dbReference>
<name>A0A1L0DAE4_9ASCO</name>
<dbReference type="InterPro" id="IPR036465">
    <property type="entry name" value="vWFA_dom_sf"/>
</dbReference>
<evidence type="ECO:0000259" key="9">
    <source>
        <dbReference type="Pfam" id="PF04815"/>
    </source>
</evidence>
<dbReference type="AlphaFoldDB" id="A0A1L0DAE4"/>
<evidence type="ECO:0000259" key="7">
    <source>
        <dbReference type="Pfam" id="PF04810"/>
    </source>
</evidence>
<evidence type="ECO:0000256" key="5">
    <source>
        <dbReference type="ARBA" id="ARBA00023034"/>
    </source>
</evidence>
<dbReference type="InterPro" id="IPR006900">
    <property type="entry name" value="Sec23/24_helical_dom"/>
</dbReference>
<keyword evidence="4" id="KW-0653">Protein transport</keyword>
<evidence type="ECO:0000313" key="11">
    <source>
        <dbReference type="EMBL" id="SGZ53492.1"/>
    </source>
</evidence>
<dbReference type="Gene3D" id="3.40.20.10">
    <property type="entry name" value="Severin"/>
    <property type="match status" value="1"/>
</dbReference>
<evidence type="ECO:0000256" key="3">
    <source>
        <dbReference type="ARBA" id="ARBA00022448"/>
    </source>
</evidence>
<feature type="compositionally biased region" description="Polar residues" evidence="6">
    <location>
        <begin position="1"/>
        <end position="18"/>
    </location>
</feature>
<dbReference type="Gene3D" id="2.60.40.1670">
    <property type="entry name" value="beta-sandwich domain of Sec23/24"/>
    <property type="match status" value="1"/>
</dbReference>
<dbReference type="Pfam" id="PF08033">
    <property type="entry name" value="Sec23_BS"/>
    <property type="match status" value="1"/>
</dbReference>
<dbReference type="InterPro" id="IPR006896">
    <property type="entry name" value="Sec23/24_trunk_dom"/>
</dbReference>
<dbReference type="Gene3D" id="3.40.50.410">
    <property type="entry name" value="von Willebrand factor, type A domain"/>
    <property type="match status" value="1"/>
</dbReference>
<dbReference type="InterPro" id="IPR036175">
    <property type="entry name" value="Sec23/24_helical_dom_sf"/>
</dbReference>
<dbReference type="SUPFAM" id="SSF81995">
    <property type="entry name" value="beta-sandwich domain of Sec23/24"/>
    <property type="match status" value="1"/>
</dbReference>
<dbReference type="GO" id="GO:0000149">
    <property type="term" value="F:SNARE binding"/>
    <property type="evidence" value="ECO:0007669"/>
    <property type="project" value="TreeGrafter"/>
</dbReference>
<dbReference type="InterPro" id="IPR050550">
    <property type="entry name" value="SEC23_SEC24_subfamily"/>
</dbReference>
<dbReference type="GO" id="GO:0000139">
    <property type="term" value="C:Golgi membrane"/>
    <property type="evidence" value="ECO:0007669"/>
    <property type="project" value="UniProtKB-SubCell"/>
</dbReference>
<dbReference type="PANTHER" id="PTHR13803:SF4">
    <property type="entry name" value="SECRETORY 24CD, ISOFORM C"/>
    <property type="match status" value="1"/>
</dbReference>
<dbReference type="Pfam" id="PF04811">
    <property type="entry name" value="Sec23_trunk"/>
    <property type="match status" value="1"/>
</dbReference>
<dbReference type="GO" id="GO:0090110">
    <property type="term" value="P:COPII-coated vesicle cargo loading"/>
    <property type="evidence" value="ECO:0007669"/>
    <property type="project" value="TreeGrafter"/>
</dbReference>
<dbReference type="PANTHER" id="PTHR13803">
    <property type="entry name" value="SEC24-RELATED PROTEIN"/>
    <property type="match status" value="1"/>
</dbReference>
<dbReference type="SUPFAM" id="SSF81811">
    <property type="entry name" value="Helical domain of Sec23/24"/>
    <property type="match status" value="1"/>
</dbReference>
<dbReference type="Gene3D" id="1.20.120.730">
    <property type="entry name" value="Sec23/Sec24 helical domain"/>
    <property type="match status" value="1"/>
</dbReference>
<evidence type="ECO:0000256" key="6">
    <source>
        <dbReference type="SAM" id="MobiDB-lite"/>
    </source>
</evidence>
<sequence>MSTNGSVPDLSASMQNLTVEPKKKKRTQRAFHATFTQPPPITQQQPLGSPYVTTPVNQQLGFFTPADAQTFAHANGLFTNFNSEVHTPVNPNFSPAPVVPNTPVAFHGAPIVPSSPAVLNVTTPHDIAAQNQSSDLSLSGARHQAQEEYSTPQYDAEGNNLGFKSFLSFQNIVPPIAGTQYHAVDQGTATPKHIRSTMYNVPESEALRKATKLPIAVTIRPFAPLLSTEEPVPTVDMSSLGSTSYTEKTDIGPPRCNRCRTYINPSMMHTAAGKFTCNICQFPNNTVPPEYVSMLNPMTNQRIDRESRAELHKGVYDIIVPSYYNVGGEDKAPSGLHHVFLVDISHQSIIKQLPVLVADAIRAAIFDYSEDYDSDTLAAKLKFAVILFDKSMHFYNLSPALSTCQISVSGDLEDTFIPFHEGLFADPEESRMVIEDALNNLEMLCNENVLHDTEPCFSVAVRTAAMCLDLVGGGKITSILSTLPSWGPGGSKLKENRNVGRSALAEMEKKLYSADNEYYKLLATDLVAQNVGLDVFVVATTSVDVSNIGWLASVTGGSIYKWANFNFERDGRSLTSQIVNSVKKCTGYQGQLKLRCSNGLQVSQYYGFPSNSDTVVGLSSSLPDPVIPVLNEDQTFTVLLEYDGTLNTKYDCHFQAALLYTDPQGVRKVRVINLVLAVSERLQDVFNFVDQDAVVTTIVRDTLSFVGKESISELRKSVNEKLVDVFTLYRAMSEENHNRNATLTNQLIFPDSLKHLPAYFLALDKSKALRDSTAVHVDARLCDVFQMLYMPVERLVYHLYPAMVELHSMLDDDALIIDDTGNTSGFMKVPEYKPLTNASLDSGVYILCNGSTIYVRVHPDTNRLLLKDLFGDHVETVNDIDPLIDSLPELPTHISQQARHLVKYFQEHLIGSCSIGNSAIQVVRDGIDSLSYEFRECLVEDHLPSKTVNTSPSYPEFLQSLHGAIRGKVEFEKKNLKRTTNVQHLHDTLAQRLIHF</sequence>
<comment type="similarity">
    <text evidence="2">Belongs to the SEC23/SEC24 family. SEC24 subfamily.</text>
</comment>
<dbReference type="GO" id="GO:0070971">
    <property type="term" value="C:endoplasmic reticulum exit site"/>
    <property type="evidence" value="ECO:0007669"/>
    <property type="project" value="TreeGrafter"/>
</dbReference>
<evidence type="ECO:0000313" key="12">
    <source>
        <dbReference type="Proteomes" id="UP000182259"/>
    </source>
</evidence>
<keyword evidence="5" id="KW-0333">Golgi apparatus</keyword>
<evidence type="ECO:0000259" key="10">
    <source>
        <dbReference type="Pfam" id="PF08033"/>
    </source>
</evidence>
<proteinExistence type="inferred from homology"/>
<dbReference type="SUPFAM" id="SSF53300">
    <property type="entry name" value="vWA-like"/>
    <property type="match status" value="1"/>
</dbReference>
<keyword evidence="3" id="KW-0813">Transport</keyword>
<evidence type="ECO:0000256" key="2">
    <source>
        <dbReference type="ARBA" id="ARBA00008334"/>
    </source>
</evidence>
<dbReference type="Proteomes" id="UP000182259">
    <property type="component" value="Chromosome III"/>
</dbReference>
<feature type="domain" description="Sec23/Sec24 trunk" evidence="8">
    <location>
        <begin position="335"/>
        <end position="580"/>
    </location>
</feature>
<evidence type="ECO:0000256" key="4">
    <source>
        <dbReference type="ARBA" id="ARBA00022927"/>
    </source>
</evidence>
<dbReference type="SUPFAM" id="SSF82919">
    <property type="entry name" value="Zn-finger domain of Sec23/24"/>
    <property type="match status" value="1"/>
</dbReference>
<dbReference type="GO" id="GO:0006886">
    <property type="term" value="P:intracellular protein transport"/>
    <property type="evidence" value="ECO:0007669"/>
    <property type="project" value="InterPro"/>
</dbReference>
<dbReference type="Pfam" id="PF04810">
    <property type="entry name" value="zf-Sec23_Sec24"/>
    <property type="match status" value="1"/>
</dbReference>
<feature type="region of interest" description="Disordered" evidence="6">
    <location>
        <begin position="1"/>
        <end position="27"/>
    </location>
</feature>
<feature type="domain" description="Sec23/Sec24 beta-sandwich" evidence="10">
    <location>
        <begin position="587"/>
        <end position="679"/>
    </location>
</feature>
<evidence type="ECO:0000259" key="8">
    <source>
        <dbReference type="Pfam" id="PF04811"/>
    </source>
</evidence>
<dbReference type="GO" id="GO:0008270">
    <property type="term" value="F:zinc ion binding"/>
    <property type="evidence" value="ECO:0007669"/>
    <property type="project" value="InterPro"/>
</dbReference>
<dbReference type="InterPro" id="IPR029006">
    <property type="entry name" value="ADF-H/Gelsolin-like_dom_sf"/>
</dbReference>
<evidence type="ECO:0000256" key="1">
    <source>
        <dbReference type="ARBA" id="ARBA00004394"/>
    </source>
</evidence>
<accession>A0A1L0DAE4</accession>
<dbReference type="InterPro" id="IPR036174">
    <property type="entry name" value="Znf_Sec23_Sec24_sf"/>
</dbReference>
<organism evidence="11 12">
    <name type="scientific">Sungouiella intermedia</name>
    <dbReference type="NCBI Taxonomy" id="45354"/>
    <lineage>
        <taxon>Eukaryota</taxon>
        <taxon>Fungi</taxon>
        <taxon>Dikarya</taxon>
        <taxon>Ascomycota</taxon>
        <taxon>Saccharomycotina</taxon>
        <taxon>Pichiomycetes</taxon>
        <taxon>Metschnikowiaceae</taxon>
        <taxon>Sungouiella</taxon>
    </lineage>
</organism>
<comment type="subcellular location">
    <subcellularLocation>
        <location evidence="1">Golgi apparatus membrane</location>
    </subcellularLocation>
</comment>
<dbReference type="Pfam" id="PF04815">
    <property type="entry name" value="Sec23_helical"/>
    <property type="match status" value="1"/>
</dbReference>
<dbReference type="InterPro" id="IPR006895">
    <property type="entry name" value="Znf_Sec23_Sec24"/>
</dbReference>
<gene>
    <name evidence="11" type="ORF">SAMEA4029009_CIC11G00000002868</name>
</gene>
<dbReference type="SUPFAM" id="SSF82754">
    <property type="entry name" value="C-terminal, gelsolin-like domain of Sec23/24"/>
    <property type="match status" value="1"/>
</dbReference>
<feature type="domain" description="Zinc finger Sec23/Sec24-type" evidence="7">
    <location>
        <begin position="253"/>
        <end position="291"/>
    </location>
</feature>
<feature type="domain" description="Sec23/Sec24 helical" evidence="9">
    <location>
        <begin position="690"/>
        <end position="796"/>
    </location>
</feature>
<dbReference type="EMBL" id="LT635766">
    <property type="protein sequence ID" value="SGZ53492.1"/>
    <property type="molecule type" value="Genomic_DNA"/>
</dbReference>
<protein>
    <submittedName>
        <fullName evidence="11">CIC11C00000002868</fullName>
    </submittedName>
</protein>
<dbReference type="InterPro" id="IPR012990">
    <property type="entry name" value="Beta-sandwich_Sec23_24"/>
</dbReference>
<reference evidence="11 12" key="1">
    <citation type="submission" date="2016-10" db="EMBL/GenBank/DDBJ databases">
        <authorList>
            <person name="de Groot N.N."/>
        </authorList>
    </citation>
    <scope>NUCLEOTIDE SEQUENCE [LARGE SCALE GENOMIC DNA]</scope>
    <source>
        <strain evidence="11 12">PYCC 4715</strain>
    </source>
</reference>